<keyword evidence="2" id="KW-1185">Reference proteome</keyword>
<evidence type="ECO:0000313" key="2">
    <source>
        <dbReference type="Proteomes" id="UP000735302"/>
    </source>
</evidence>
<dbReference type="Proteomes" id="UP000735302">
    <property type="component" value="Unassembled WGS sequence"/>
</dbReference>
<accession>A0AAV4CXI8</accession>
<sequence length="120" mass="14294">MKFITKNPTLKFKNLNVKLKYCHHHHPRRLPLTVSLQLDKAKMILLHRTSYRDVLVQKPSLQQRHLHSGSPSRSSPFHLRTSILLFQKVNLLVRLTTQFFTFQMTLFDLQETHPMFVNMM</sequence>
<dbReference type="AlphaFoldDB" id="A0AAV4CXI8"/>
<protein>
    <submittedName>
        <fullName evidence="1">Uncharacterized protein</fullName>
    </submittedName>
</protein>
<organism evidence="1 2">
    <name type="scientific">Plakobranchus ocellatus</name>
    <dbReference type="NCBI Taxonomy" id="259542"/>
    <lineage>
        <taxon>Eukaryota</taxon>
        <taxon>Metazoa</taxon>
        <taxon>Spiralia</taxon>
        <taxon>Lophotrochozoa</taxon>
        <taxon>Mollusca</taxon>
        <taxon>Gastropoda</taxon>
        <taxon>Heterobranchia</taxon>
        <taxon>Euthyneura</taxon>
        <taxon>Panpulmonata</taxon>
        <taxon>Sacoglossa</taxon>
        <taxon>Placobranchoidea</taxon>
        <taxon>Plakobranchidae</taxon>
        <taxon>Plakobranchus</taxon>
    </lineage>
</organism>
<evidence type="ECO:0000313" key="1">
    <source>
        <dbReference type="EMBL" id="GFO36436.1"/>
    </source>
</evidence>
<gene>
    <name evidence="1" type="ORF">PoB_006294100</name>
</gene>
<reference evidence="1 2" key="1">
    <citation type="journal article" date="2021" name="Elife">
        <title>Chloroplast acquisition without the gene transfer in kleptoplastic sea slugs, Plakobranchus ocellatus.</title>
        <authorList>
            <person name="Maeda T."/>
            <person name="Takahashi S."/>
            <person name="Yoshida T."/>
            <person name="Shimamura S."/>
            <person name="Takaki Y."/>
            <person name="Nagai Y."/>
            <person name="Toyoda A."/>
            <person name="Suzuki Y."/>
            <person name="Arimoto A."/>
            <person name="Ishii H."/>
            <person name="Satoh N."/>
            <person name="Nishiyama T."/>
            <person name="Hasebe M."/>
            <person name="Maruyama T."/>
            <person name="Minagawa J."/>
            <person name="Obokata J."/>
            <person name="Shigenobu S."/>
        </authorList>
    </citation>
    <scope>NUCLEOTIDE SEQUENCE [LARGE SCALE GENOMIC DNA]</scope>
</reference>
<dbReference type="EMBL" id="BLXT01007068">
    <property type="protein sequence ID" value="GFO36436.1"/>
    <property type="molecule type" value="Genomic_DNA"/>
</dbReference>
<comment type="caution">
    <text evidence="1">The sequence shown here is derived from an EMBL/GenBank/DDBJ whole genome shotgun (WGS) entry which is preliminary data.</text>
</comment>
<proteinExistence type="predicted"/>
<name>A0AAV4CXI8_9GAST</name>